<keyword evidence="1" id="KW-0479">Metal-binding</keyword>
<evidence type="ECO:0000256" key="3">
    <source>
        <dbReference type="ARBA" id="ARBA00022833"/>
    </source>
</evidence>
<evidence type="ECO:0000313" key="7">
    <source>
        <dbReference type="EMBL" id="KAL3774691.1"/>
    </source>
</evidence>
<gene>
    <name evidence="7" type="ORF">ACHAWO_002554</name>
</gene>
<dbReference type="Pfam" id="PF01753">
    <property type="entry name" value="zf-MYND"/>
    <property type="match status" value="1"/>
</dbReference>
<evidence type="ECO:0000313" key="8">
    <source>
        <dbReference type="Proteomes" id="UP001530400"/>
    </source>
</evidence>
<dbReference type="PROSITE" id="PS50865">
    <property type="entry name" value="ZF_MYND_2"/>
    <property type="match status" value="1"/>
</dbReference>
<reference evidence="7 8" key="1">
    <citation type="submission" date="2024-10" db="EMBL/GenBank/DDBJ databases">
        <title>Updated reference genomes for cyclostephanoid diatoms.</title>
        <authorList>
            <person name="Roberts W.R."/>
            <person name="Alverson A.J."/>
        </authorList>
    </citation>
    <scope>NUCLEOTIDE SEQUENCE [LARGE SCALE GENOMIC DNA]</scope>
    <source>
        <strain evidence="7 8">AJA010-31</strain>
    </source>
</reference>
<evidence type="ECO:0000259" key="6">
    <source>
        <dbReference type="PROSITE" id="PS50865"/>
    </source>
</evidence>
<feature type="domain" description="MYND-type" evidence="6">
    <location>
        <begin position="251"/>
        <end position="295"/>
    </location>
</feature>
<dbReference type="GO" id="GO:0008270">
    <property type="term" value="F:zinc ion binding"/>
    <property type="evidence" value="ECO:0007669"/>
    <property type="project" value="UniProtKB-KW"/>
</dbReference>
<dbReference type="Proteomes" id="UP001530400">
    <property type="component" value="Unassembled WGS sequence"/>
</dbReference>
<dbReference type="Gene3D" id="6.10.140.2220">
    <property type="match status" value="1"/>
</dbReference>
<feature type="compositionally biased region" description="Polar residues" evidence="5">
    <location>
        <begin position="152"/>
        <end position="166"/>
    </location>
</feature>
<dbReference type="PROSITE" id="PS01360">
    <property type="entry name" value="ZF_MYND_1"/>
    <property type="match status" value="1"/>
</dbReference>
<evidence type="ECO:0000256" key="4">
    <source>
        <dbReference type="PROSITE-ProRule" id="PRU00134"/>
    </source>
</evidence>
<feature type="region of interest" description="Disordered" evidence="5">
    <location>
        <begin position="145"/>
        <end position="178"/>
    </location>
</feature>
<dbReference type="EMBL" id="JALLPJ020001182">
    <property type="protein sequence ID" value="KAL3774691.1"/>
    <property type="molecule type" value="Genomic_DNA"/>
</dbReference>
<feature type="compositionally biased region" description="Polar residues" evidence="5">
    <location>
        <begin position="62"/>
        <end position="73"/>
    </location>
</feature>
<keyword evidence="8" id="KW-1185">Reference proteome</keyword>
<evidence type="ECO:0000256" key="5">
    <source>
        <dbReference type="SAM" id="MobiDB-lite"/>
    </source>
</evidence>
<evidence type="ECO:0000256" key="2">
    <source>
        <dbReference type="ARBA" id="ARBA00022771"/>
    </source>
</evidence>
<protein>
    <recommendedName>
        <fullName evidence="6">MYND-type domain-containing protein</fullName>
    </recommendedName>
</protein>
<evidence type="ECO:0000256" key="1">
    <source>
        <dbReference type="ARBA" id="ARBA00022723"/>
    </source>
</evidence>
<keyword evidence="3" id="KW-0862">Zinc</keyword>
<sequence length="301" mass="33066">MPHLVNPIKKLRRNRNKSDDELVAESRPTPVTSGCCGCVCMGSHGSSKSSRKHQDDDGSVLTADTSITGTSMPNKDDVSPSEDLGYPIGDAAVTLLDGFSAIMNCCYGLIVKPANHSDNRSCCTTITWGPDEVRYMEDVGEEMSLAADEASKSSASFAKTNGGCDQQQERERSPSPEWENFDHFQVNQENIEIWNNDTEEQQRMIEAAFSSDFSDFSSFVAPTDNSIEDVSVKSSNTNASNTSNGKKKRACACCGKSSKKDSHVKLKVCSRCKTTYYCSADCQRVDWHYGHKNTCKSQILL</sequence>
<name>A0ABD3NF04_9STRA</name>
<dbReference type="SUPFAM" id="SSF144232">
    <property type="entry name" value="HIT/MYND zinc finger-like"/>
    <property type="match status" value="1"/>
</dbReference>
<comment type="caution">
    <text evidence="7">The sequence shown here is derived from an EMBL/GenBank/DDBJ whole genome shotgun (WGS) entry which is preliminary data.</text>
</comment>
<dbReference type="InterPro" id="IPR002893">
    <property type="entry name" value="Znf_MYND"/>
</dbReference>
<accession>A0ABD3NF04</accession>
<feature type="region of interest" description="Disordered" evidence="5">
    <location>
        <begin position="43"/>
        <end position="83"/>
    </location>
</feature>
<organism evidence="7 8">
    <name type="scientific">Cyclotella atomus</name>
    <dbReference type="NCBI Taxonomy" id="382360"/>
    <lineage>
        <taxon>Eukaryota</taxon>
        <taxon>Sar</taxon>
        <taxon>Stramenopiles</taxon>
        <taxon>Ochrophyta</taxon>
        <taxon>Bacillariophyta</taxon>
        <taxon>Coscinodiscophyceae</taxon>
        <taxon>Thalassiosirophycidae</taxon>
        <taxon>Stephanodiscales</taxon>
        <taxon>Stephanodiscaceae</taxon>
        <taxon>Cyclotella</taxon>
    </lineage>
</organism>
<keyword evidence="2 4" id="KW-0863">Zinc-finger</keyword>
<dbReference type="AlphaFoldDB" id="A0ABD3NF04"/>
<proteinExistence type="predicted"/>